<gene>
    <name evidence="3" type="ORF">PACLA_8A077562</name>
</gene>
<reference evidence="3" key="1">
    <citation type="submission" date="2020-04" db="EMBL/GenBank/DDBJ databases">
        <authorList>
            <person name="Alioto T."/>
            <person name="Alioto T."/>
            <person name="Gomez Garrido J."/>
        </authorList>
    </citation>
    <scope>NUCLEOTIDE SEQUENCE</scope>
    <source>
        <strain evidence="3">A484AB</strain>
    </source>
</reference>
<dbReference type="Pfam" id="PF03265">
    <property type="entry name" value="DNase_II"/>
    <property type="match status" value="2"/>
</dbReference>
<dbReference type="GO" id="GO:0004531">
    <property type="term" value="F:deoxyribonuclease II activity"/>
    <property type="evidence" value="ECO:0007669"/>
    <property type="project" value="InterPro"/>
</dbReference>
<comment type="similarity">
    <text evidence="1">Belongs to the DNase II family.</text>
</comment>
<dbReference type="InterPro" id="IPR004947">
    <property type="entry name" value="DNase_II"/>
</dbReference>
<organism evidence="3 4">
    <name type="scientific">Paramuricea clavata</name>
    <name type="common">Red gorgonian</name>
    <name type="synonym">Violescent sea-whip</name>
    <dbReference type="NCBI Taxonomy" id="317549"/>
    <lineage>
        <taxon>Eukaryota</taxon>
        <taxon>Metazoa</taxon>
        <taxon>Cnidaria</taxon>
        <taxon>Anthozoa</taxon>
        <taxon>Octocorallia</taxon>
        <taxon>Malacalcyonacea</taxon>
        <taxon>Plexauridae</taxon>
        <taxon>Paramuricea</taxon>
    </lineage>
</organism>
<proteinExistence type="inferred from homology"/>
<dbReference type="GO" id="GO:0006309">
    <property type="term" value="P:apoptotic DNA fragmentation"/>
    <property type="evidence" value="ECO:0007669"/>
    <property type="project" value="TreeGrafter"/>
</dbReference>
<dbReference type="PANTHER" id="PTHR10858">
    <property type="entry name" value="DEOXYRIBONUCLEASE II"/>
    <property type="match status" value="1"/>
</dbReference>
<sequence length="374" mass="42608">MLFTAVDKCIPKRAARKKINAPWIDKELITLCRRKRSSKVVDWEKYRKLNNSVKRACNLAQKRHVNHLADELKENNNPKPFWSFVKSKQKGTNDLISLKVGDEILTDDLSIAESMSFFFFLLCLHQRIITTSLNLNIEPNLGCQRLFALPMRFIVYKLPKLEDPTHSYVPQGLGYVYMDSKTKHFTMSDKPIKSNMSAAGHTLQQIYLTHGLGYIMYNDEDPAGKYVHTPPYAHVTKLQSMEGITYTSFAKSKYLGSDLYSNLVAPYYDTDLLVETWQNGRGKLPSNCSELTVENVLDMKLAGDSFKETDDHSKWTISKSAAQELVCIGDINRMEGQFKRGGGTLCTNNVDIWNEFRAGITSIDSCQNTLFLQN</sequence>
<name>A0A6S7HNG4_PARCT</name>
<evidence type="ECO:0000256" key="1">
    <source>
        <dbReference type="ARBA" id="ARBA00007527"/>
    </source>
</evidence>
<evidence type="ECO:0000313" key="4">
    <source>
        <dbReference type="Proteomes" id="UP001152795"/>
    </source>
</evidence>
<accession>A0A6S7HNG4</accession>
<keyword evidence="2" id="KW-0378">Hydrolase</keyword>
<dbReference type="CDD" id="cd09121">
    <property type="entry name" value="PLDc_DNaseII_2"/>
    <property type="match status" value="1"/>
</dbReference>
<dbReference type="Proteomes" id="UP001152795">
    <property type="component" value="Unassembled WGS sequence"/>
</dbReference>
<dbReference type="PANTHER" id="PTHR10858:SF23">
    <property type="entry name" value="DEOXYRIBONUCLEASE II"/>
    <property type="match status" value="1"/>
</dbReference>
<comment type="caution">
    <text evidence="3">The sequence shown here is derived from an EMBL/GenBank/DDBJ whole genome shotgun (WGS) entry which is preliminary data.</text>
</comment>
<evidence type="ECO:0000313" key="3">
    <source>
        <dbReference type="EMBL" id="CAB4007535.1"/>
    </source>
</evidence>
<protein>
    <submittedName>
        <fullName evidence="3">Plancitoxin-1</fullName>
    </submittedName>
</protein>
<dbReference type="EMBL" id="CACRXK020005824">
    <property type="protein sequence ID" value="CAB4007535.1"/>
    <property type="molecule type" value="Genomic_DNA"/>
</dbReference>
<keyword evidence="4" id="KW-1185">Reference proteome</keyword>
<dbReference type="AlphaFoldDB" id="A0A6S7HNG4"/>
<evidence type="ECO:0000256" key="2">
    <source>
        <dbReference type="ARBA" id="ARBA00022801"/>
    </source>
</evidence>